<gene>
    <name evidence="1" type="ORF">N1851_026379</name>
</gene>
<organism evidence="1 2">
    <name type="scientific">Merluccius polli</name>
    <name type="common">Benguela hake</name>
    <name type="synonym">Merluccius cadenati</name>
    <dbReference type="NCBI Taxonomy" id="89951"/>
    <lineage>
        <taxon>Eukaryota</taxon>
        <taxon>Metazoa</taxon>
        <taxon>Chordata</taxon>
        <taxon>Craniata</taxon>
        <taxon>Vertebrata</taxon>
        <taxon>Euteleostomi</taxon>
        <taxon>Actinopterygii</taxon>
        <taxon>Neopterygii</taxon>
        <taxon>Teleostei</taxon>
        <taxon>Neoteleostei</taxon>
        <taxon>Acanthomorphata</taxon>
        <taxon>Zeiogadaria</taxon>
        <taxon>Gadariae</taxon>
        <taxon>Gadiformes</taxon>
        <taxon>Gadoidei</taxon>
        <taxon>Merlucciidae</taxon>
        <taxon>Merluccius</taxon>
    </lineage>
</organism>
<keyword evidence="2" id="KW-1185">Reference proteome</keyword>
<sequence>MEVSHTGVNIAQYPKEAAGAFAIPNYNCAWKTLKKEPEKLGNVQGVYCSGHTLQLCIIYWSKTGQNTLHSFGCQESRGTLQKKCKGYSCLERETKAAARCTA</sequence>
<comment type="caution">
    <text evidence="1">The sequence shown here is derived from an EMBL/GenBank/DDBJ whole genome shotgun (WGS) entry which is preliminary data.</text>
</comment>
<evidence type="ECO:0000313" key="1">
    <source>
        <dbReference type="EMBL" id="KAK0137418.1"/>
    </source>
</evidence>
<protein>
    <submittedName>
        <fullName evidence="1">Uncharacterized protein</fullName>
    </submittedName>
</protein>
<name>A0AA47NUC3_MERPO</name>
<proteinExistence type="predicted"/>
<evidence type="ECO:0000313" key="2">
    <source>
        <dbReference type="Proteomes" id="UP001174136"/>
    </source>
</evidence>
<dbReference type="Proteomes" id="UP001174136">
    <property type="component" value="Unassembled WGS sequence"/>
</dbReference>
<reference evidence="1" key="1">
    <citation type="journal article" date="2023" name="Front. Mar. Sci.">
        <title>A new Merluccius polli reference genome to investigate the effects of global change in West African waters.</title>
        <authorList>
            <person name="Mateo J.L."/>
            <person name="Blanco-Fernandez C."/>
            <person name="Garcia-Vazquez E."/>
            <person name="Machado-Schiaffino G."/>
        </authorList>
    </citation>
    <scope>NUCLEOTIDE SEQUENCE</scope>
    <source>
        <strain evidence="1">C29</strain>
        <tissue evidence="1">Fin</tissue>
    </source>
</reference>
<dbReference type="AlphaFoldDB" id="A0AA47NUC3"/>
<dbReference type="EMBL" id="JAOPHQ010004882">
    <property type="protein sequence ID" value="KAK0137418.1"/>
    <property type="molecule type" value="Genomic_DNA"/>
</dbReference>
<accession>A0AA47NUC3</accession>